<name>A0A2I0TEF6_LIMLA</name>
<evidence type="ECO:0000313" key="2">
    <source>
        <dbReference type="Proteomes" id="UP000233556"/>
    </source>
</evidence>
<organism evidence="1 2">
    <name type="scientific">Limosa lapponica baueri</name>
    <dbReference type="NCBI Taxonomy" id="1758121"/>
    <lineage>
        <taxon>Eukaryota</taxon>
        <taxon>Metazoa</taxon>
        <taxon>Chordata</taxon>
        <taxon>Craniata</taxon>
        <taxon>Vertebrata</taxon>
        <taxon>Euteleostomi</taxon>
        <taxon>Archelosauria</taxon>
        <taxon>Archosauria</taxon>
        <taxon>Dinosauria</taxon>
        <taxon>Saurischia</taxon>
        <taxon>Theropoda</taxon>
        <taxon>Coelurosauria</taxon>
        <taxon>Aves</taxon>
        <taxon>Neognathae</taxon>
        <taxon>Neoaves</taxon>
        <taxon>Charadriiformes</taxon>
        <taxon>Scolopacidae</taxon>
        <taxon>Limosa</taxon>
    </lineage>
</organism>
<proteinExistence type="predicted"/>
<dbReference type="AlphaFoldDB" id="A0A2I0TEF6"/>
<keyword evidence="2" id="KW-1185">Reference proteome</keyword>
<protein>
    <submittedName>
        <fullName evidence="1">Uncharacterized protein</fullName>
    </submittedName>
</protein>
<accession>A0A2I0TEF6</accession>
<evidence type="ECO:0000313" key="1">
    <source>
        <dbReference type="EMBL" id="PKU32178.1"/>
    </source>
</evidence>
<sequence length="70" mass="7779">MAMTMPLDLAVQKHLCKADKPMKPKQGSLDDAGVSTDYSRVMGDVASKHKGEACLRQKSHPPKRVYFNSF</sequence>
<dbReference type="Proteomes" id="UP000233556">
    <property type="component" value="Unassembled WGS sequence"/>
</dbReference>
<reference evidence="2" key="1">
    <citation type="submission" date="2017-11" db="EMBL/GenBank/DDBJ databases">
        <authorList>
            <person name="Lima N.C."/>
            <person name="Parody-Merino A.M."/>
            <person name="Battley P.F."/>
            <person name="Fidler A.E."/>
            <person name="Prosdocimi F."/>
        </authorList>
    </citation>
    <scope>NUCLEOTIDE SEQUENCE [LARGE SCALE GENOMIC DNA]</scope>
</reference>
<dbReference type="EMBL" id="KZ511687">
    <property type="protein sequence ID" value="PKU32178.1"/>
    <property type="molecule type" value="Genomic_DNA"/>
</dbReference>
<gene>
    <name evidence="1" type="ORF">llap_17519</name>
</gene>
<reference evidence="2" key="2">
    <citation type="submission" date="2017-12" db="EMBL/GenBank/DDBJ databases">
        <title>Genome sequence of the Bar-tailed Godwit (Limosa lapponica baueri).</title>
        <authorList>
            <person name="Lima N.C.B."/>
            <person name="Parody-Merino A.M."/>
            <person name="Battley P.F."/>
            <person name="Fidler A.E."/>
            <person name="Prosdocimi F."/>
        </authorList>
    </citation>
    <scope>NUCLEOTIDE SEQUENCE [LARGE SCALE GENOMIC DNA]</scope>
</reference>